<evidence type="ECO:0000313" key="1">
    <source>
        <dbReference type="EMBL" id="RVW94420.1"/>
    </source>
</evidence>
<protein>
    <submittedName>
        <fullName evidence="1">Uncharacterized protein</fullName>
    </submittedName>
</protein>
<dbReference type="AlphaFoldDB" id="A0A438ICI3"/>
<dbReference type="Proteomes" id="UP000288805">
    <property type="component" value="Unassembled WGS sequence"/>
</dbReference>
<gene>
    <name evidence="1" type="ORF">CK203_035642</name>
</gene>
<organism evidence="1 2">
    <name type="scientific">Vitis vinifera</name>
    <name type="common">Grape</name>
    <dbReference type="NCBI Taxonomy" id="29760"/>
    <lineage>
        <taxon>Eukaryota</taxon>
        <taxon>Viridiplantae</taxon>
        <taxon>Streptophyta</taxon>
        <taxon>Embryophyta</taxon>
        <taxon>Tracheophyta</taxon>
        <taxon>Spermatophyta</taxon>
        <taxon>Magnoliopsida</taxon>
        <taxon>eudicotyledons</taxon>
        <taxon>Gunneridae</taxon>
        <taxon>Pentapetalae</taxon>
        <taxon>rosids</taxon>
        <taxon>Vitales</taxon>
        <taxon>Vitaceae</taxon>
        <taxon>Viteae</taxon>
        <taxon>Vitis</taxon>
    </lineage>
</organism>
<evidence type="ECO:0000313" key="2">
    <source>
        <dbReference type="Proteomes" id="UP000288805"/>
    </source>
</evidence>
<accession>A0A438ICI3</accession>
<comment type="caution">
    <text evidence="1">The sequence shown here is derived from an EMBL/GenBank/DDBJ whole genome shotgun (WGS) entry which is preliminary data.</text>
</comment>
<proteinExistence type="predicted"/>
<sequence>MVTQPPIEGNLDCQANHSTLSYVLTERLSDTSQSSKIHSTYFRGARHIAEALSIPYEPMRPTDYKEWAHPSQSDMHMVQRRGAILEALFRISEGFYFGPHHLIMTAPLYFEEKLSYHELNQLLFPRLLCQILEHLGYPSEPQLERRRICRETFTLDKWTSMTAYVAQPVAPAGPEHPEIAQPEEPQQAEIPTEIIAPAPAVPSTGLTPEATSSALPTTLGTLPVVPATSAPHPSESSIVISISEFRGLCHTLQTLTATQSVLAQQMAAIRAHQDQLIATQTQHIAILRQYSNIWVFYHHLSMICLAY</sequence>
<dbReference type="EMBL" id="QGNW01000121">
    <property type="protein sequence ID" value="RVW94420.1"/>
    <property type="molecule type" value="Genomic_DNA"/>
</dbReference>
<reference evidence="1 2" key="1">
    <citation type="journal article" date="2018" name="PLoS Genet.">
        <title>Population sequencing reveals clonal diversity and ancestral inbreeding in the grapevine cultivar Chardonnay.</title>
        <authorList>
            <person name="Roach M.J."/>
            <person name="Johnson D.L."/>
            <person name="Bohlmann J."/>
            <person name="van Vuuren H.J."/>
            <person name="Jones S.J."/>
            <person name="Pretorius I.S."/>
            <person name="Schmidt S.A."/>
            <person name="Borneman A.R."/>
        </authorList>
    </citation>
    <scope>NUCLEOTIDE SEQUENCE [LARGE SCALE GENOMIC DNA]</scope>
    <source>
        <strain evidence="2">cv. Chardonnay</strain>
        <tissue evidence="1">Leaf</tissue>
    </source>
</reference>
<name>A0A438ICI3_VITVI</name>